<dbReference type="Pfam" id="PF00931">
    <property type="entry name" value="NB-ARC"/>
    <property type="match status" value="1"/>
</dbReference>
<dbReference type="EMBL" id="JAAGAX010000013">
    <property type="protein sequence ID" value="KAF2293363.1"/>
    <property type="molecule type" value="Genomic_DNA"/>
</dbReference>
<gene>
    <name evidence="3" type="ORF">GH714_001010</name>
</gene>
<dbReference type="GO" id="GO:0006952">
    <property type="term" value="P:defense response"/>
    <property type="evidence" value="ECO:0007669"/>
    <property type="project" value="UniProtKB-KW"/>
</dbReference>
<evidence type="ECO:0000259" key="2">
    <source>
        <dbReference type="Pfam" id="PF00931"/>
    </source>
</evidence>
<dbReference type="InterPro" id="IPR002182">
    <property type="entry name" value="NB-ARC"/>
</dbReference>
<evidence type="ECO:0000256" key="1">
    <source>
        <dbReference type="ARBA" id="ARBA00022821"/>
    </source>
</evidence>
<organism evidence="3 4">
    <name type="scientific">Hevea brasiliensis</name>
    <name type="common">Para rubber tree</name>
    <name type="synonym">Siphonia brasiliensis</name>
    <dbReference type="NCBI Taxonomy" id="3981"/>
    <lineage>
        <taxon>Eukaryota</taxon>
        <taxon>Viridiplantae</taxon>
        <taxon>Streptophyta</taxon>
        <taxon>Embryophyta</taxon>
        <taxon>Tracheophyta</taxon>
        <taxon>Spermatophyta</taxon>
        <taxon>Magnoliopsida</taxon>
        <taxon>eudicotyledons</taxon>
        <taxon>Gunneridae</taxon>
        <taxon>Pentapetalae</taxon>
        <taxon>rosids</taxon>
        <taxon>fabids</taxon>
        <taxon>Malpighiales</taxon>
        <taxon>Euphorbiaceae</taxon>
        <taxon>Crotonoideae</taxon>
        <taxon>Micrandreae</taxon>
        <taxon>Hevea</taxon>
    </lineage>
</organism>
<proteinExistence type="predicted"/>
<keyword evidence="1" id="KW-0611">Plant defense</keyword>
<evidence type="ECO:0000313" key="3">
    <source>
        <dbReference type="EMBL" id="KAF2293363.1"/>
    </source>
</evidence>
<protein>
    <recommendedName>
        <fullName evidence="2">NB-ARC domain-containing protein</fullName>
    </recommendedName>
</protein>
<feature type="domain" description="NB-ARC" evidence="2">
    <location>
        <begin position="60"/>
        <end position="218"/>
    </location>
</feature>
<name>A0A6A6KZI4_HEVBR</name>
<comment type="caution">
    <text evidence="3">The sequence shown here is derived from an EMBL/GenBank/DDBJ whole genome shotgun (WGS) entry which is preliminary data.</text>
</comment>
<dbReference type="InterPro" id="IPR027417">
    <property type="entry name" value="P-loop_NTPase"/>
</dbReference>
<dbReference type="AlphaFoldDB" id="A0A6A6KZI4"/>
<evidence type="ECO:0000313" key="4">
    <source>
        <dbReference type="Proteomes" id="UP000467840"/>
    </source>
</evidence>
<accession>A0A6A6KZI4</accession>
<dbReference type="PANTHER" id="PTHR36766">
    <property type="entry name" value="PLANT BROAD-SPECTRUM MILDEW RESISTANCE PROTEIN RPW8"/>
    <property type="match status" value="1"/>
</dbReference>
<dbReference type="Proteomes" id="UP000467840">
    <property type="component" value="Chromosome 7"/>
</dbReference>
<dbReference type="SUPFAM" id="SSF52540">
    <property type="entry name" value="P-loop containing nucleoside triphosphate hydrolases"/>
    <property type="match status" value="1"/>
</dbReference>
<reference evidence="3 4" key="1">
    <citation type="journal article" date="2020" name="Mol. Plant">
        <title>The Chromosome-Based Rubber Tree Genome Provides New Insights into Spurge Genome Evolution and Rubber Biosynthesis.</title>
        <authorList>
            <person name="Liu J."/>
            <person name="Shi C."/>
            <person name="Shi C.C."/>
            <person name="Li W."/>
            <person name="Zhang Q.J."/>
            <person name="Zhang Y."/>
            <person name="Li K."/>
            <person name="Lu H.F."/>
            <person name="Shi C."/>
            <person name="Zhu S.T."/>
            <person name="Xiao Z.Y."/>
            <person name="Nan H."/>
            <person name="Yue Y."/>
            <person name="Zhu X.G."/>
            <person name="Wu Y."/>
            <person name="Hong X.N."/>
            <person name="Fan G.Y."/>
            <person name="Tong Y."/>
            <person name="Zhang D."/>
            <person name="Mao C.L."/>
            <person name="Liu Y.L."/>
            <person name="Hao S.J."/>
            <person name="Liu W.Q."/>
            <person name="Lv M.Q."/>
            <person name="Zhang H.B."/>
            <person name="Liu Y."/>
            <person name="Hu-Tang G.R."/>
            <person name="Wang J.P."/>
            <person name="Wang J.H."/>
            <person name="Sun Y.H."/>
            <person name="Ni S.B."/>
            <person name="Chen W.B."/>
            <person name="Zhang X.C."/>
            <person name="Jiao Y.N."/>
            <person name="Eichler E.E."/>
            <person name="Li G.H."/>
            <person name="Liu X."/>
            <person name="Gao L.Z."/>
        </authorList>
    </citation>
    <scope>NUCLEOTIDE SEQUENCE [LARGE SCALE GENOMIC DNA]</scope>
    <source>
        <strain evidence="4">cv. GT1</strain>
        <tissue evidence="3">Leaf</tissue>
    </source>
</reference>
<dbReference type="PANTHER" id="PTHR36766:SF35">
    <property type="entry name" value="DISEASE RESISTANCE PROTEIN RGA3"/>
    <property type="match status" value="1"/>
</dbReference>
<dbReference type="PRINTS" id="PR00364">
    <property type="entry name" value="DISEASERSIST"/>
</dbReference>
<dbReference type="Gene3D" id="3.40.50.300">
    <property type="entry name" value="P-loop containing nucleotide triphosphate hydrolases"/>
    <property type="match status" value="1"/>
</dbReference>
<keyword evidence="4" id="KW-1185">Reference proteome</keyword>
<sequence length="228" mass="25577">MAEAVFFNIANEIFKKLESQALIEIGRWWNLEDDLEKLKNTVSTIQAVLLESTSQGLAPKEKNLSVISIVGIGGLGKTTLAQIVYNDERVKTYFELKGWVCVSENFDVKLIIEKILDSMIGQRPDNLGVDALKNKLHADINGKKYIIVLDEVWNEDAQNWLSLRDVLVASAKESKIIITTHSKIVAKRARSSSIYELKGLSPAESWSLFKKIAFDQRQKPSLSQEALG</sequence>
<dbReference type="GO" id="GO:0043531">
    <property type="term" value="F:ADP binding"/>
    <property type="evidence" value="ECO:0007669"/>
    <property type="project" value="InterPro"/>
</dbReference>